<keyword evidence="2" id="KW-0732">Signal</keyword>
<feature type="region of interest" description="Disordered" evidence="1">
    <location>
        <begin position="25"/>
        <end position="57"/>
    </location>
</feature>
<protein>
    <submittedName>
        <fullName evidence="3">Uncharacterized protein</fullName>
    </submittedName>
</protein>
<dbReference type="PROSITE" id="PS51257">
    <property type="entry name" value="PROKAR_LIPOPROTEIN"/>
    <property type="match status" value="1"/>
</dbReference>
<dbReference type="Proteomes" id="UP001160334">
    <property type="component" value="Unassembled WGS sequence"/>
</dbReference>
<feature type="region of interest" description="Disordered" evidence="1">
    <location>
        <begin position="185"/>
        <end position="208"/>
    </location>
</feature>
<sequence length="306" mass="31393">MRRPIRAVIQGGLAVAGVAALVACGTDSPSPETTPRTADSGTTSTTTTSAQPTVTDVDAARYEASPGWYRFYLGGTPRRECTIYPDSSGAGQNVICSVTFPAGTQPVTVPPFGTKTPNAVVLTGAGYYPTISEGGPPGAELLPANTRIVVDDVECTAVTGGFKCASGTAQVRFVDGQLTMSGPEFAPPAMEPSTPPTTTTARPATGDAPMDHYTDGTTPAAPGTMCGAATGRRVVTVVSGTISCTDALAVMDTYRNLPAGDYGNANIRQFDGWNCAAPTAKMSHDLGYGSRCSKGDIMLTTPVSAY</sequence>
<organism evidence="3 4">
    <name type="scientific">Prescottella agglutinans</name>
    <dbReference type="NCBI Taxonomy" id="1644129"/>
    <lineage>
        <taxon>Bacteria</taxon>
        <taxon>Bacillati</taxon>
        <taxon>Actinomycetota</taxon>
        <taxon>Actinomycetes</taxon>
        <taxon>Mycobacteriales</taxon>
        <taxon>Nocardiaceae</taxon>
        <taxon>Prescottella</taxon>
    </lineage>
</organism>
<dbReference type="EMBL" id="JARXVC010000017">
    <property type="protein sequence ID" value="MDH6284031.1"/>
    <property type="molecule type" value="Genomic_DNA"/>
</dbReference>
<feature type="compositionally biased region" description="Low complexity" evidence="1">
    <location>
        <begin position="196"/>
        <end position="208"/>
    </location>
</feature>
<feature type="chain" id="PRO_5046587213" evidence="2">
    <location>
        <begin position="23"/>
        <end position="306"/>
    </location>
</feature>
<name>A0ABT6MJP6_9NOCA</name>
<reference evidence="3 4" key="1">
    <citation type="submission" date="2023-04" db="EMBL/GenBank/DDBJ databases">
        <title>Forest soil microbial communities from Buena Vista Peninsula, Colon Province, Panama.</title>
        <authorList>
            <person name="Bouskill N."/>
        </authorList>
    </citation>
    <scope>NUCLEOTIDE SEQUENCE [LARGE SCALE GENOMIC DNA]</scope>
    <source>
        <strain evidence="3 4">CFH S0262</strain>
    </source>
</reference>
<accession>A0ABT6MJP6</accession>
<feature type="signal peptide" evidence="2">
    <location>
        <begin position="1"/>
        <end position="22"/>
    </location>
</feature>
<evidence type="ECO:0000256" key="2">
    <source>
        <dbReference type="SAM" id="SignalP"/>
    </source>
</evidence>
<evidence type="ECO:0000313" key="4">
    <source>
        <dbReference type="Proteomes" id="UP001160334"/>
    </source>
</evidence>
<evidence type="ECO:0000313" key="3">
    <source>
        <dbReference type="EMBL" id="MDH6284031.1"/>
    </source>
</evidence>
<proteinExistence type="predicted"/>
<feature type="compositionally biased region" description="Pro residues" evidence="1">
    <location>
        <begin position="185"/>
        <end position="195"/>
    </location>
</feature>
<keyword evidence="4" id="KW-1185">Reference proteome</keyword>
<feature type="compositionally biased region" description="Low complexity" evidence="1">
    <location>
        <begin position="33"/>
        <end position="57"/>
    </location>
</feature>
<comment type="caution">
    <text evidence="3">The sequence shown here is derived from an EMBL/GenBank/DDBJ whole genome shotgun (WGS) entry which is preliminary data.</text>
</comment>
<evidence type="ECO:0000256" key="1">
    <source>
        <dbReference type="SAM" id="MobiDB-lite"/>
    </source>
</evidence>
<gene>
    <name evidence="3" type="ORF">M2280_005282</name>
</gene>